<feature type="transmembrane region" description="Helical" evidence="12">
    <location>
        <begin position="439"/>
        <end position="458"/>
    </location>
</feature>
<feature type="transmembrane region" description="Helical" evidence="12">
    <location>
        <begin position="159"/>
        <end position="179"/>
    </location>
</feature>
<protein>
    <submittedName>
        <fullName evidence="13">COX15-CtaA-domain-containing protein</fullName>
    </submittedName>
</protein>
<dbReference type="GO" id="GO:0016653">
    <property type="term" value="F:oxidoreductase activity, acting on NAD(P)H, heme protein as acceptor"/>
    <property type="evidence" value="ECO:0007669"/>
    <property type="project" value="TreeGrafter"/>
</dbReference>
<proteinExistence type="inferred from homology"/>
<keyword evidence="9 12" id="KW-0472">Membrane</keyword>
<dbReference type="PANTHER" id="PTHR23289">
    <property type="entry name" value="CYTOCHROME C OXIDASE ASSEMBLY PROTEIN COX15"/>
    <property type="match status" value="1"/>
</dbReference>
<dbReference type="HAMAP" id="MF_01665">
    <property type="entry name" value="HemeA_synth_type2"/>
    <property type="match status" value="1"/>
</dbReference>
<gene>
    <name evidence="13" type="ORF">NADFUDRAFT_43535</name>
</gene>
<evidence type="ECO:0000256" key="7">
    <source>
        <dbReference type="ARBA" id="ARBA00023004"/>
    </source>
</evidence>
<evidence type="ECO:0000256" key="6">
    <source>
        <dbReference type="ARBA" id="ARBA00023002"/>
    </source>
</evidence>
<feature type="transmembrane region" description="Helical" evidence="12">
    <location>
        <begin position="312"/>
        <end position="334"/>
    </location>
</feature>
<comment type="cofactor">
    <cofactor evidence="1">
        <name>heme b</name>
        <dbReference type="ChEBI" id="CHEBI:60344"/>
    </cofactor>
</comment>
<dbReference type="InterPro" id="IPR003780">
    <property type="entry name" value="COX15/CtaA_fam"/>
</dbReference>
<dbReference type="AlphaFoldDB" id="A0A1E3PG88"/>
<evidence type="ECO:0000256" key="9">
    <source>
        <dbReference type="ARBA" id="ARBA00023136"/>
    </source>
</evidence>
<comment type="catalytic activity">
    <reaction evidence="11">
        <text>Fe(II)-heme o + 2 A + H2O = Fe(II)-heme a + 2 AH2</text>
        <dbReference type="Rhea" id="RHEA:63388"/>
        <dbReference type="ChEBI" id="CHEBI:13193"/>
        <dbReference type="ChEBI" id="CHEBI:15377"/>
        <dbReference type="ChEBI" id="CHEBI:17499"/>
        <dbReference type="ChEBI" id="CHEBI:60530"/>
        <dbReference type="ChEBI" id="CHEBI:61715"/>
        <dbReference type="EC" id="1.17.99.9"/>
    </reaction>
    <physiologicalReaction direction="left-to-right" evidence="11">
        <dbReference type="Rhea" id="RHEA:63389"/>
    </physiologicalReaction>
</comment>
<dbReference type="GO" id="GO:0006784">
    <property type="term" value="P:heme A biosynthetic process"/>
    <property type="evidence" value="ECO:0007669"/>
    <property type="project" value="EnsemblFungi"/>
</dbReference>
<comment type="pathway">
    <text evidence="10">Porphyrin-containing compound metabolism; heme A biosynthesis; heme A from heme O: step 1/1.</text>
</comment>
<keyword evidence="6" id="KW-0560">Oxidoreductase</keyword>
<dbReference type="EMBL" id="KV454413">
    <property type="protein sequence ID" value="ODQ63887.1"/>
    <property type="molecule type" value="Genomic_DNA"/>
</dbReference>
<feature type="transmembrane region" description="Helical" evidence="12">
    <location>
        <begin position="370"/>
        <end position="394"/>
    </location>
</feature>
<feature type="transmembrane region" description="Helical" evidence="12">
    <location>
        <begin position="470"/>
        <end position="496"/>
    </location>
</feature>
<name>A0A1E3PG88_9ASCO</name>
<dbReference type="InterPro" id="IPR023754">
    <property type="entry name" value="HemeA_Synthase_type2"/>
</dbReference>
<organism evidence="13 14">
    <name type="scientific">Nadsonia fulvescens var. elongata DSM 6958</name>
    <dbReference type="NCBI Taxonomy" id="857566"/>
    <lineage>
        <taxon>Eukaryota</taxon>
        <taxon>Fungi</taxon>
        <taxon>Dikarya</taxon>
        <taxon>Ascomycota</taxon>
        <taxon>Saccharomycotina</taxon>
        <taxon>Dipodascomycetes</taxon>
        <taxon>Dipodascales</taxon>
        <taxon>Dipodascales incertae sedis</taxon>
        <taxon>Nadsonia</taxon>
    </lineage>
</organism>
<dbReference type="GO" id="GO:0120547">
    <property type="term" value="F:heme A synthase activity"/>
    <property type="evidence" value="ECO:0007669"/>
    <property type="project" value="UniProtKB-EC"/>
</dbReference>
<feature type="transmembrane region" description="Helical" evidence="12">
    <location>
        <begin position="274"/>
        <end position="292"/>
    </location>
</feature>
<evidence type="ECO:0000313" key="14">
    <source>
        <dbReference type="Proteomes" id="UP000095009"/>
    </source>
</evidence>
<comment type="subcellular location">
    <subcellularLocation>
        <location evidence="2">Membrane</location>
        <topology evidence="2">Multi-pass membrane protein</topology>
    </subcellularLocation>
</comment>
<evidence type="ECO:0000256" key="2">
    <source>
        <dbReference type="ARBA" id="ARBA00004141"/>
    </source>
</evidence>
<evidence type="ECO:0000256" key="1">
    <source>
        <dbReference type="ARBA" id="ARBA00001970"/>
    </source>
</evidence>
<accession>A0A1E3PG88</accession>
<keyword evidence="14" id="KW-1185">Reference proteome</keyword>
<evidence type="ECO:0000256" key="5">
    <source>
        <dbReference type="ARBA" id="ARBA00022989"/>
    </source>
</evidence>
<dbReference type="Pfam" id="PF02628">
    <property type="entry name" value="COX15-CtaA"/>
    <property type="match status" value="1"/>
</dbReference>
<evidence type="ECO:0000256" key="3">
    <source>
        <dbReference type="ARBA" id="ARBA00022692"/>
    </source>
</evidence>
<keyword evidence="5 12" id="KW-1133">Transmembrane helix</keyword>
<dbReference type="GO" id="GO:0005743">
    <property type="term" value="C:mitochondrial inner membrane"/>
    <property type="evidence" value="ECO:0007669"/>
    <property type="project" value="EnsemblFungi"/>
</dbReference>
<feature type="transmembrane region" description="Helical" evidence="12">
    <location>
        <begin position="502"/>
        <end position="520"/>
    </location>
</feature>
<dbReference type="STRING" id="857566.A0A1E3PG88"/>
<evidence type="ECO:0000256" key="10">
    <source>
        <dbReference type="ARBA" id="ARBA00044501"/>
    </source>
</evidence>
<dbReference type="OrthoDB" id="1726137at2759"/>
<keyword evidence="4" id="KW-0479">Metal-binding</keyword>
<evidence type="ECO:0000256" key="11">
    <source>
        <dbReference type="ARBA" id="ARBA00048044"/>
    </source>
</evidence>
<dbReference type="Proteomes" id="UP000095009">
    <property type="component" value="Unassembled WGS sequence"/>
</dbReference>
<evidence type="ECO:0000256" key="4">
    <source>
        <dbReference type="ARBA" id="ARBA00022723"/>
    </source>
</evidence>
<evidence type="ECO:0000256" key="12">
    <source>
        <dbReference type="SAM" id="Phobius"/>
    </source>
</evidence>
<reference evidence="13 14" key="1">
    <citation type="journal article" date="2016" name="Proc. Natl. Acad. Sci. U.S.A.">
        <title>Comparative genomics of biotechnologically important yeasts.</title>
        <authorList>
            <person name="Riley R."/>
            <person name="Haridas S."/>
            <person name="Wolfe K.H."/>
            <person name="Lopes M.R."/>
            <person name="Hittinger C.T."/>
            <person name="Goeker M."/>
            <person name="Salamov A.A."/>
            <person name="Wisecaver J.H."/>
            <person name="Long T.M."/>
            <person name="Calvey C.H."/>
            <person name="Aerts A.L."/>
            <person name="Barry K.W."/>
            <person name="Choi C."/>
            <person name="Clum A."/>
            <person name="Coughlan A.Y."/>
            <person name="Deshpande S."/>
            <person name="Douglass A.P."/>
            <person name="Hanson S.J."/>
            <person name="Klenk H.-P."/>
            <person name="LaButti K.M."/>
            <person name="Lapidus A."/>
            <person name="Lindquist E.A."/>
            <person name="Lipzen A.M."/>
            <person name="Meier-Kolthoff J.P."/>
            <person name="Ohm R.A."/>
            <person name="Otillar R.P."/>
            <person name="Pangilinan J.L."/>
            <person name="Peng Y."/>
            <person name="Rokas A."/>
            <person name="Rosa C.A."/>
            <person name="Scheuner C."/>
            <person name="Sibirny A.A."/>
            <person name="Slot J.C."/>
            <person name="Stielow J.B."/>
            <person name="Sun H."/>
            <person name="Kurtzman C.P."/>
            <person name="Blackwell M."/>
            <person name="Grigoriev I.V."/>
            <person name="Jeffries T.W."/>
        </authorList>
    </citation>
    <scope>NUCLEOTIDE SEQUENCE [LARGE SCALE GENOMIC DNA]</scope>
    <source>
        <strain evidence="13 14">DSM 6958</strain>
    </source>
</reference>
<keyword evidence="7" id="KW-0408">Iron</keyword>
<dbReference type="GO" id="GO:0005759">
    <property type="term" value="C:mitochondrial matrix"/>
    <property type="evidence" value="ECO:0007669"/>
    <property type="project" value="EnsemblFungi"/>
</dbReference>
<dbReference type="PANTHER" id="PTHR23289:SF2">
    <property type="entry name" value="CYTOCHROME C OXIDASE ASSEMBLY PROTEIN COX15 HOMOLOG"/>
    <property type="match status" value="1"/>
</dbReference>
<dbReference type="GO" id="GO:0051537">
    <property type="term" value="F:2 iron, 2 sulfur cluster binding"/>
    <property type="evidence" value="ECO:0007669"/>
    <property type="project" value="EnsemblFungi"/>
</dbReference>
<feature type="transmembrane region" description="Helical" evidence="12">
    <location>
        <begin position="244"/>
        <end position="262"/>
    </location>
</feature>
<sequence length="567" mass="62431">MTQVRIFLLHHQSFFLTSMSSSFVGRSQYFFNKNGSLLKEGRALFETAWSGSVKRSVAATSPRMAVTRGFFSSSTTLKKSSSSLSSALSAKRLNSSLNTSRSFTTSSLLKNQAQKDATIKPSQGISLGEIASTFNQANKTAKGPISGTNKFPGNSSIWVGYWLIGSSSLVFGIVVLGGLTRLTESGLSITEWKPVTGSIPPLNQAEWEAEFEKYKSSPEFKILNSHITMEDFKFIFFMEWIHRLWGRAIGLGVVLPAIYFISKRQVSKRVATRLVGITLLVGLQGAIGWWMVHSGLQHENFQDPGAHPRVSQYRLTTHLGAAFLLYTAMMFTGLEVIREAKWFRNPAAAVTQFHLLESPILKRYKNVTTALLFLIFVTAMSGGMVAGLDAGLIYNQFPYMGEGLVPPTSELMDAHYAKKADNSDLFWRNMLENPTTVQLNHRILATTTFFAVLGHHMYTLRMKPFLPRPAFRAAAAMMGFVGVQVGLGITTLLYLVPVPLASAHQAGSLVLLTSAIVLAARLKNPRMFIRFAVASMREKAKQSAKAAGTKASKIKDVTEKAIKSTNL</sequence>
<dbReference type="GO" id="GO:0046872">
    <property type="term" value="F:metal ion binding"/>
    <property type="evidence" value="ECO:0007669"/>
    <property type="project" value="UniProtKB-KW"/>
</dbReference>
<keyword evidence="8" id="KW-0350">Heme biosynthesis</keyword>
<evidence type="ECO:0000313" key="13">
    <source>
        <dbReference type="EMBL" id="ODQ63887.1"/>
    </source>
</evidence>
<evidence type="ECO:0000256" key="8">
    <source>
        <dbReference type="ARBA" id="ARBA00023133"/>
    </source>
</evidence>
<keyword evidence="3 12" id="KW-0812">Transmembrane</keyword>